<evidence type="ECO:0000313" key="1">
    <source>
        <dbReference type="EMBL" id="MBI4132108.1"/>
    </source>
</evidence>
<dbReference type="EMBL" id="JACQMJ010000004">
    <property type="protein sequence ID" value="MBI4132108.1"/>
    <property type="molecule type" value="Genomic_DNA"/>
</dbReference>
<protein>
    <submittedName>
        <fullName evidence="1">Uncharacterized protein</fullName>
    </submittedName>
</protein>
<reference evidence="1" key="1">
    <citation type="submission" date="2020-07" db="EMBL/GenBank/DDBJ databases">
        <title>Huge and variable diversity of episymbiotic CPR bacteria and DPANN archaea in groundwater ecosystems.</title>
        <authorList>
            <person name="He C.Y."/>
            <person name="Keren R."/>
            <person name="Whittaker M."/>
            <person name="Farag I.F."/>
            <person name="Doudna J."/>
            <person name="Cate J.H.D."/>
            <person name="Banfield J.F."/>
        </authorList>
    </citation>
    <scope>NUCLEOTIDE SEQUENCE</scope>
    <source>
        <strain evidence="1">NC_groundwater_1226_Ag_S-0.1um_59_124</strain>
    </source>
</reference>
<comment type="caution">
    <text evidence="1">The sequence shown here is derived from an EMBL/GenBank/DDBJ whole genome shotgun (WGS) entry which is preliminary data.</text>
</comment>
<gene>
    <name evidence="1" type="ORF">HY474_00575</name>
</gene>
<name>A0A932YVH7_9BACT</name>
<proteinExistence type="predicted"/>
<organism evidence="1 2">
    <name type="scientific">Candidatus Sungiibacteriota bacterium</name>
    <dbReference type="NCBI Taxonomy" id="2750080"/>
    <lineage>
        <taxon>Bacteria</taxon>
        <taxon>Candidatus Sungiibacteriota</taxon>
    </lineage>
</organism>
<dbReference type="Proteomes" id="UP000704960">
    <property type="component" value="Unassembled WGS sequence"/>
</dbReference>
<evidence type="ECO:0000313" key="2">
    <source>
        <dbReference type="Proteomes" id="UP000704960"/>
    </source>
</evidence>
<dbReference type="AlphaFoldDB" id="A0A932YVH7"/>
<sequence>MAADFYPCKFSSEPPETRPDGKFLIRAHALENRILTFLGGLYLAVFRVHTIMLTHWPPEAVTSRIFAYCRSHYTNKM</sequence>
<accession>A0A932YVH7</accession>